<dbReference type="Gene3D" id="1.10.260.40">
    <property type="entry name" value="lambda repressor-like DNA-binding domains"/>
    <property type="match status" value="1"/>
</dbReference>
<feature type="region of interest" description="Disordered" evidence="1">
    <location>
        <begin position="84"/>
        <end position="103"/>
    </location>
</feature>
<dbReference type="EMBL" id="UOFF01000130">
    <property type="protein sequence ID" value="VAW55850.1"/>
    <property type="molecule type" value="Genomic_DNA"/>
</dbReference>
<dbReference type="SUPFAM" id="SSF47413">
    <property type="entry name" value="lambda repressor-like DNA-binding domains"/>
    <property type="match status" value="1"/>
</dbReference>
<evidence type="ECO:0000259" key="2">
    <source>
        <dbReference type="PROSITE" id="PS50943"/>
    </source>
</evidence>
<reference evidence="3" key="1">
    <citation type="submission" date="2018-06" db="EMBL/GenBank/DDBJ databases">
        <authorList>
            <person name="Zhirakovskaya E."/>
        </authorList>
    </citation>
    <scope>NUCLEOTIDE SEQUENCE</scope>
</reference>
<feature type="domain" description="HTH cro/C1-type" evidence="2">
    <location>
        <begin position="18"/>
        <end position="72"/>
    </location>
</feature>
<dbReference type="PROSITE" id="PS50943">
    <property type="entry name" value="HTH_CROC1"/>
    <property type="match status" value="1"/>
</dbReference>
<sequence>MVLHIKMNYSTQYISQHLKETRESMGLSQRELSSRSGVPQGHISKIEAGNVDLRLSSLVAIARVLELELTLIPRKYLSAVNSIVSSDTNGKPPLPIYSLDGEE</sequence>
<protein>
    <recommendedName>
        <fullName evidence="2">HTH cro/C1-type domain-containing protein</fullName>
    </recommendedName>
</protein>
<evidence type="ECO:0000256" key="1">
    <source>
        <dbReference type="SAM" id="MobiDB-lite"/>
    </source>
</evidence>
<dbReference type="SMART" id="SM00530">
    <property type="entry name" value="HTH_XRE"/>
    <property type="match status" value="1"/>
</dbReference>
<dbReference type="AlphaFoldDB" id="A0A3B0WTK0"/>
<gene>
    <name evidence="3" type="ORF">MNBD_GAMMA07-916</name>
</gene>
<dbReference type="InterPro" id="IPR001387">
    <property type="entry name" value="Cro/C1-type_HTH"/>
</dbReference>
<dbReference type="GO" id="GO:0003677">
    <property type="term" value="F:DNA binding"/>
    <property type="evidence" value="ECO:0007669"/>
    <property type="project" value="InterPro"/>
</dbReference>
<dbReference type="InterPro" id="IPR010982">
    <property type="entry name" value="Lambda_DNA-bd_dom_sf"/>
</dbReference>
<name>A0A3B0WTK0_9ZZZZ</name>
<accession>A0A3B0WTK0</accession>
<dbReference type="Pfam" id="PF01381">
    <property type="entry name" value="HTH_3"/>
    <property type="match status" value="1"/>
</dbReference>
<evidence type="ECO:0000313" key="3">
    <source>
        <dbReference type="EMBL" id="VAW55850.1"/>
    </source>
</evidence>
<proteinExistence type="predicted"/>
<dbReference type="CDD" id="cd00093">
    <property type="entry name" value="HTH_XRE"/>
    <property type="match status" value="1"/>
</dbReference>
<organism evidence="3">
    <name type="scientific">hydrothermal vent metagenome</name>
    <dbReference type="NCBI Taxonomy" id="652676"/>
    <lineage>
        <taxon>unclassified sequences</taxon>
        <taxon>metagenomes</taxon>
        <taxon>ecological metagenomes</taxon>
    </lineage>
</organism>